<dbReference type="HAMAP" id="MF_00060">
    <property type="entry name" value="SurE"/>
    <property type="match status" value="1"/>
</dbReference>
<feature type="binding site" evidence="7">
    <location>
        <position position="97"/>
    </location>
    <ligand>
        <name>a divalent metal cation</name>
        <dbReference type="ChEBI" id="CHEBI:60240"/>
    </ligand>
</feature>
<evidence type="ECO:0000256" key="5">
    <source>
        <dbReference type="ARBA" id="ARBA00022741"/>
    </source>
</evidence>
<reference evidence="9" key="1">
    <citation type="submission" date="2021-02" db="EMBL/GenBank/DDBJ databases">
        <title>Abyssanaerobacter marinus gen.nov., sp., nov, anaerobic bacterium isolated from the Onnuri vent field of Indian Ocean and suggestion of Mogibacteriaceae fam. nov., and proposal of reclassification of ambiguous this family's genus member.</title>
        <authorList>
            <person name="Kim Y.J."/>
            <person name="Yang J.-A."/>
        </authorList>
    </citation>
    <scope>NUCLEOTIDE SEQUENCE</scope>
    <source>
        <strain evidence="9">DSM 2634</strain>
    </source>
</reference>
<dbReference type="GO" id="GO:0008254">
    <property type="term" value="F:3'-nucleotidase activity"/>
    <property type="evidence" value="ECO:0007669"/>
    <property type="project" value="TreeGrafter"/>
</dbReference>
<comment type="subcellular location">
    <subcellularLocation>
        <location evidence="7">Cytoplasm</location>
    </subcellularLocation>
</comment>
<protein>
    <recommendedName>
        <fullName evidence="7">5'-nucleotidase SurE</fullName>
        <ecNumber evidence="7">3.1.3.5</ecNumber>
    </recommendedName>
    <alternativeName>
        <fullName evidence="7">Nucleoside 5'-monophosphate phosphohydrolase</fullName>
    </alternativeName>
</protein>
<dbReference type="Pfam" id="PF01975">
    <property type="entry name" value="SurE"/>
    <property type="match status" value="1"/>
</dbReference>
<dbReference type="InterPro" id="IPR030048">
    <property type="entry name" value="SurE"/>
</dbReference>
<feature type="binding site" evidence="7">
    <location>
        <position position="39"/>
    </location>
    <ligand>
        <name>a divalent metal cation</name>
        <dbReference type="ChEBI" id="CHEBI:60240"/>
    </ligand>
</feature>
<dbReference type="InterPro" id="IPR036523">
    <property type="entry name" value="SurE-like_sf"/>
</dbReference>
<sequence>MNILISNDDGIHARGIMELTRSLSQAANVYVCAPHVERSAAGHSITVRAGLEVNKVPYEYAKLAYEINGTPADCVKLGILLLKDKGIPVDMVFSGINHGGNMGTDTHYSGTVSAAIEGCICGIPSVAVSVNHHKPQYFETAGEIAIRALQKATGKLDAKTVLNINVPDIPKQHLKGIRITRLGPREYDGWFRKESVQGEERSVTQYWYSGKPVIYNDLPEDYDVIAVQDGYASITPLQFDFTNHQLIEEVKKWGIL</sequence>
<keyword evidence="6 7" id="KW-0378">Hydrolase</keyword>
<dbReference type="GO" id="GO:0046872">
    <property type="term" value="F:metal ion binding"/>
    <property type="evidence" value="ECO:0007669"/>
    <property type="project" value="UniProtKB-UniRule"/>
</dbReference>
<feature type="domain" description="Survival protein SurE-like phosphatase/nucleotidase" evidence="8">
    <location>
        <begin position="3"/>
        <end position="187"/>
    </location>
</feature>
<dbReference type="PANTHER" id="PTHR30457:SF12">
    <property type="entry name" value="5'_3'-NUCLEOTIDASE SURE"/>
    <property type="match status" value="1"/>
</dbReference>
<evidence type="ECO:0000256" key="1">
    <source>
        <dbReference type="ARBA" id="ARBA00000815"/>
    </source>
</evidence>
<comment type="similarity">
    <text evidence="2 7">Belongs to the SurE nucleotidase family.</text>
</comment>
<organism evidence="9 10">
    <name type="scientific">Clostridium aminobutyricum</name>
    <dbReference type="NCBI Taxonomy" id="33953"/>
    <lineage>
        <taxon>Bacteria</taxon>
        <taxon>Bacillati</taxon>
        <taxon>Bacillota</taxon>
        <taxon>Clostridia</taxon>
        <taxon>Eubacteriales</taxon>
        <taxon>Clostridiaceae</taxon>
        <taxon>Clostridium</taxon>
    </lineage>
</organism>
<evidence type="ECO:0000256" key="7">
    <source>
        <dbReference type="HAMAP-Rule" id="MF_00060"/>
    </source>
</evidence>
<dbReference type="AlphaFoldDB" id="A0A939D8I2"/>
<dbReference type="SUPFAM" id="SSF64167">
    <property type="entry name" value="SurE-like"/>
    <property type="match status" value="1"/>
</dbReference>
<dbReference type="NCBIfam" id="TIGR00087">
    <property type="entry name" value="surE"/>
    <property type="match status" value="1"/>
</dbReference>
<proteinExistence type="inferred from homology"/>
<dbReference type="EC" id="3.1.3.5" evidence="7"/>
<gene>
    <name evidence="7 9" type="primary">surE</name>
    <name evidence="9" type="ORF">JYB65_06935</name>
</gene>
<dbReference type="EMBL" id="JAFJZZ010000002">
    <property type="protein sequence ID" value="MBN7773091.1"/>
    <property type="molecule type" value="Genomic_DNA"/>
</dbReference>
<dbReference type="InterPro" id="IPR002828">
    <property type="entry name" value="SurE-like_Pase/nucleotidase"/>
</dbReference>
<comment type="catalytic activity">
    <reaction evidence="1 7">
        <text>a ribonucleoside 5'-phosphate + H2O = a ribonucleoside + phosphate</text>
        <dbReference type="Rhea" id="RHEA:12484"/>
        <dbReference type="ChEBI" id="CHEBI:15377"/>
        <dbReference type="ChEBI" id="CHEBI:18254"/>
        <dbReference type="ChEBI" id="CHEBI:43474"/>
        <dbReference type="ChEBI" id="CHEBI:58043"/>
        <dbReference type="EC" id="3.1.3.5"/>
    </reaction>
</comment>
<comment type="caution">
    <text evidence="9">The sequence shown here is derived from an EMBL/GenBank/DDBJ whole genome shotgun (WGS) entry which is preliminary data.</text>
</comment>
<name>A0A939D8I2_CLOAM</name>
<dbReference type="GO" id="GO:0005737">
    <property type="term" value="C:cytoplasm"/>
    <property type="evidence" value="ECO:0007669"/>
    <property type="project" value="UniProtKB-SubCell"/>
</dbReference>
<dbReference type="Gene3D" id="3.40.1210.10">
    <property type="entry name" value="Survival protein SurE-like phosphatase/nucleotidase"/>
    <property type="match status" value="1"/>
</dbReference>
<dbReference type="GO" id="GO:0008253">
    <property type="term" value="F:5'-nucleotidase activity"/>
    <property type="evidence" value="ECO:0007669"/>
    <property type="project" value="UniProtKB-UniRule"/>
</dbReference>
<keyword evidence="4 7" id="KW-0479">Metal-binding</keyword>
<dbReference type="GO" id="GO:0004309">
    <property type="term" value="F:exopolyphosphatase activity"/>
    <property type="evidence" value="ECO:0007669"/>
    <property type="project" value="TreeGrafter"/>
</dbReference>
<feature type="binding site" evidence="7">
    <location>
        <position position="9"/>
    </location>
    <ligand>
        <name>a divalent metal cation</name>
        <dbReference type="ChEBI" id="CHEBI:60240"/>
    </ligand>
</feature>
<evidence type="ECO:0000256" key="4">
    <source>
        <dbReference type="ARBA" id="ARBA00022723"/>
    </source>
</evidence>
<dbReference type="Proteomes" id="UP000664545">
    <property type="component" value="Unassembled WGS sequence"/>
</dbReference>
<comment type="cofactor">
    <cofactor evidence="7">
        <name>a divalent metal cation</name>
        <dbReference type="ChEBI" id="CHEBI:60240"/>
    </cofactor>
    <text evidence="7">Binds 1 divalent metal cation per subunit.</text>
</comment>
<accession>A0A939D8I2</accession>
<dbReference type="PANTHER" id="PTHR30457">
    <property type="entry name" value="5'-NUCLEOTIDASE SURE"/>
    <property type="match status" value="1"/>
</dbReference>
<evidence type="ECO:0000313" key="10">
    <source>
        <dbReference type="Proteomes" id="UP000664545"/>
    </source>
</evidence>
<evidence type="ECO:0000256" key="2">
    <source>
        <dbReference type="ARBA" id="ARBA00011062"/>
    </source>
</evidence>
<evidence type="ECO:0000256" key="3">
    <source>
        <dbReference type="ARBA" id="ARBA00022490"/>
    </source>
</evidence>
<dbReference type="RefSeq" id="WP_206581929.1">
    <property type="nucleotide sequence ID" value="NZ_JAFJZZ010000002.1"/>
</dbReference>
<feature type="binding site" evidence="7">
    <location>
        <position position="8"/>
    </location>
    <ligand>
        <name>a divalent metal cation</name>
        <dbReference type="ChEBI" id="CHEBI:60240"/>
    </ligand>
</feature>
<evidence type="ECO:0000259" key="8">
    <source>
        <dbReference type="Pfam" id="PF01975"/>
    </source>
</evidence>
<keyword evidence="5 7" id="KW-0547">Nucleotide-binding</keyword>
<keyword evidence="3 7" id="KW-0963">Cytoplasm</keyword>
<evidence type="ECO:0000256" key="6">
    <source>
        <dbReference type="ARBA" id="ARBA00022801"/>
    </source>
</evidence>
<evidence type="ECO:0000313" key="9">
    <source>
        <dbReference type="EMBL" id="MBN7773091.1"/>
    </source>
</evidence>
<dbReference type="GO" id="GO:0000166">
    <property type="term" value="F:nucleotide binding"/>
    <property type="evidence" value="ECO:0007669"/>
    <property type="project" value="UniProtKB-KW"/>
</dbReference>
<comment type="function">
    <text evidence="7">Nucleotidase that shows phosphatase activity on nucleoside 5'-monophosphates.</text>
</comment>
<keyword evidence="10" id="KW-1185">Reference proteome</keyword>